<dbReference type="AlphaFoldDB" id="X1AXY4"/>
<accession>X1AXY4</accession>
<organism evidence="1">
    <name type="scientific">marine sediment metagenome</name>
    <dbReference type="NCBI Taxonomy" id="412755"/>
    <lineage>
        <taxon>unclassified sequences</taxon>
        <taxon>metagenomes</taxon>
        <taxon>ecological metagenomes</taxon>
    </lineage>
</organism>
<comment type="caution">
    <text evidence="1">The sequence shown here is derived from an EMBL/GenBank/DDBJ whole genome shotgun (WGS) entry which is preliminary data.</text>
</comment>
<protein>
    <submittedName>
        <fullName evidence="1">Uncharacterized protein</fullName>
    </submittedName>
</protein>
<name>X1AXY4_9ZZZZ</name>
<dbReference type="EMBL" id="BART01010343">
    <property type="protein sequence ID" value="GAG88069.1"/>
    <property type="molecule type" value="Genomic_DNA"/>
</dbReference>
<gene>
    <name evidence="1" type="ORF">S01H4_22534</name>
</gene>
<reference evidence="1" key="1">
    <citation type="journal article" date="2014" name="Front. Microbiol.">
        <title>High frequency of phylogenetically diverse reductive dehalogenase-homologous genes in deep subseafloor sedimentary metagenomes.</title>
        <authorList>
            <person name="Kawai M."/>
            <person name="Futagami T."/>
            <person name="Toyoda A."/>
            <person name="Takaki Y."/>
            <person name="Nishi S."/>
            <person name="Hori S."/>
            <person name="Arai W."/>
            <person name="Tsubouchi T."/>
            <person name="Morono Y."/>
            <person name="Uchiyama I."/>
            <person name="Ito T."/>
            <person name="Fujiyama A."/>
            <person name="Inagaki F."/>
            <person name="Takami H."/>
        </authorList>
    </citation>
    <scope>NUCLEOTIDE SEQUENCE</scope>
    <source>
        <strain evidence="1">Expedition CK06-06</strain>
    </source>
</reference>
<proteinExistence type="predicted"/>
<evidence type="ECO:0000313" key="1">
    <source>
        <dbReference type="EMBL" id="GAG88069.1"/>
    </source>
</evidence>
<sequence length="173" mass="19445">MGAVDDVVLFKKDYQKGHRLCEVVQNPKIENIIDANIDNQIMFLGYDVVKDDIAKEKILHLICYWKRTGELRSPLGLFIQFLGADKQNGFVKNCVFGYRVYPPESLPRDQVIGVHHYILLPSDMKTGSYSMRTGLFSLEDGEILSVSDKAKTDNLGRIVLGDILIGQGGILEN</sequence>